<proteinExistence type="predicted"/>
<evidence type="ECO:0000313" key="3">
    <source>
        <dbReference type="EMBL" id="VAX17071.1"/>
    </source>
</evidence>
<dbReference type="InterPro" id="IPR002937">
    <property type="entry name" value="Amino_oxidase"/>
</dbReference>
<evidence type="ECO:0000256" key="1">
    <source>
        <dbReference type="ARBA" id="ARBA00023002"/>
    </source>
</evidence>
<gene>
    <name evidence="3" type="ORF">MNBD_NITROSPINAE04-873</name>
</gene>
<dbReference type="Pfam" id="PF01593">
    <property type="entry name" value="Amino_oxidase"/>
    <property type="match status" value="1"/>
</dbReference>
<dbReference type="EC" id="5.2.-.-" evidence="3"/>
<keyword evidence="3" id="KW-0413">Isomerase</keyword>
<feature type="domain" description="Amine oxidase" evidence="2">
    <location>
        <begin position="1"/>
        <end position="440"/>
    </location>
</feature>
<dbReference type="SUPFAM" id="SSF51905">
    <property type="entry name" value="FAD/NAD(P)-binding domain"/>
    <property type="match status" value="1"/>
</dbReference>
<dbReference type="Gene3D" id="3.50.50.60">
    <property type="entry name" value="FAD/NAD(P)-binding domain"/>
    <property type="match status" value="2"/>
</dbReference>
<name>A0A3B1BR84_9ZZZZ</name>
<dbReference type="GO" id="GO:0016853">
    <property type="term" value="F:isomerase activity"/>
    <property type="evidence" value="ECO:0007669"/>
    <property type="project" value="UniProtKB-KW"/>
</dbReference>
<sequence>MSGLSAGVRLAHFGKKVVILERHYRVGGLNSFYRSGGYDLDVGLHAVTNYSPDGPKSAPMARLLRRLRMTMSDLELYPQKVSRIVFPDATLEFTNDFNHLANQAGKVFPGQEENLRKLKDEVYRLYANNFSGAPKSARQFASSFITAPDLVEMLMCPVMFYGSAWENDMEGGQFALLFMSLYCEGFARPKNGIRPILDLLVERYKNSGGEMRLRSGVQRIEVLKGKAACVVLDNGDTIECEAVLSSAGLMETIEICPEARPPDLAPEAGSMSFVESINIIDRPADELGLDASITFFSANRKFRYRRSDLPVDVQSGVICVPGNFCYDEPPDTHMVRITNIADPKFWEGADKAGYEKGKVEWRDKSLEVVETIVPKFVDNVTYFDMFTPRTIKKFTGHINGAVYGSPTKLGDGQTPVENVFICGTDQGYLGVVGSMISGVEIANQRLL</sequence>
<dbReference type="AlphaFoldDB" id="A0A3B1BR84"/>
<dbReference type="PANTHER" id="PTHR43734">
    <property type="entry name" value="PHYTOENE DESATURASE"/>
    <property type="match status" value="1"/>
</dbReference>
<organism evidence="3">
    <name type="scientific">hydrothermal vent metagenome</name>
    <dbReference type="NCBI Taxonomy" id="652676"/>
    <lineage>
        <taxon>unclassified sequences</taxon>
        <taxon>metagenomes</taxon>
        <taxon>ecological metagenomes</taxon>
    </lineage>
</organism>
<keyword evidence="1" id="KW-0560">Oxidoreductase</keyword>
<accession>A0A3B1BR84</accession>
<reference evidence="3" key="1">
    <citation type="submission" date="2018-06" db="EMBL/GenBank/DDBJ databases">
        <authorList>
            <person name="Zhirakovskaya E."/>
        </authorList>
    </citation>
    <scope>NUCLEOTIDE SEQUENCE</scope>
</reference>
<dbReference type="GO" id="GO:0016491">
    <property type="term" value="F:oxidoreductase activity"/>
    <property type="evidence" value="ECO:0007669"/>
    <property type="project" value="UniProtKB-KW"/>
</dbReference>
<dbReference type="InterPro" id="IPR036188">
    <property type="entry name" value="FAD/NAD-bd_sf"/>
</dbReference>
<evidence type="ECO:0000259" key="2">
    <source>
        <dbReference type="Pfam" id="PF01593"/>
    </source>
</evidence>
<protein>
    <submittedName>
        <fullName evidence="3">Carotenoid cis-trans isomerase</fullName>
        <ecNumber evidence="3">5.2.-.-</ecNumber>
    </submittedName>
</protein>
<dbReference type="EMBL" id="UOGA01000084">
    <property type="protein sequence ID" value="VAX17071.1"/>
    <property type="molecule type" value="Genomic_DNA"/>
</dbReference>
<dbReference type="PANTHER" id="PTHR43734:SF7">
    <property type="entry name" value="4,4'-DIAPONEUROSPORENE OXYGENASE"/>
    <property type="match status" value="1"/>
</dbReference>